<proteinExistence type="inferred from homology"/>
<dbReference type="PRINTS" id="PR00080">
    <property type="entry name" value="SDRFAMILY"/>
</dbReference>
<dbReference type="PROSITE" id="PS00061">
    <property type="entry name" value="ADH_SHORT"/>
    <property type="match status" value="1"/>
</dbReference>
<evidence type="ECO:0008006" key="6">
    <source>
        <dbReference type="Google" id="ProtNLM"/>
    </source>
</evidence>
<dbReference type="RefSeq" id="XP_018697270.1">
    <property type="nucleotide sequence ID" value="XM_018834646.1"/>
</dbReference>
<accession>A0A178ZX98</accession>
<dbReference type="GO" id="GO:0016491">
    <property type="term" value="F:oxidoreductase activity"/>
    <property type="evidence" value="ECO:0007669"/>
    <property type="project" value="UniProtKB-KW"/>
</dbReference>
<keyword evidence="5" id="KW-1185">Reference proteome</keyword>
<dbReference type="SUPFAM" id="SSF51735">
    <property type="entry name" value="NAD(P)-binding Rossmann-fold domains"/>
    <property type="match status" value="1"/>
</dbReference>
<gene>
    <name evidence="4" type="ORF">AYL99_03130</name>
</gene>
<dbReference type="PANTHER" id="PTHR24321:SF8">
    <property type="entry name" value="ESTRADIOL 17-BETA-DEHYDROGENASE 8-RELATED"/>
    <property type="match status" value="1"/>
</dbReference>
<evidence type="ECO:0000256" key="2">
    <source>
        <dbReference type="ARBA" id="ARBA00022857"/>
    </source>
</evidence>
<keyword evidence="3" id="KW-0560">Oxidoreductase</keyword>
<evidence type="ECO:0000313" key="4">
    <source>
        <dbReference type="EMBL" id="OAP63903.1"/>
    </source>
</evidence>
<dbReference type="EMBL" id="LVYI01000002">
    <property type="protein sequence ID" value="OAP63903.1"/>
    <property type="molecule type" value="Genomic_DNA"/>
</dbReference>
<comment type="similarity">
    <text evidence="1">Belongs to the short-chain dehydrogenases/reductases (SDR) family.</text>
</comment>
<dbReference type="PRINTS" id="PR00081">
    <property type="entry name" value="GDHRDH"/>
</dbReference>
<dbReference type="Gene3D" id="3.40.50.720">
    <property type="entry name" value="NAD(P)-binding Rossmann-like Domain"/>
    <property type="match status" value="1"/>
</dbReference>
<sequence length="251" mass="25955">MASLRGKVIAVTGAGGGIGSVTARFLASKGASLALADMDVKGLNRVTEEIRQKYQSSVVTTKVDVSDSQQVDAWITSTVKHFSKLSGGVNLAGTVGKEFGLKQAHEISDADFDLVMAINVRGLMACQRAQLRYIEDGGSIVNAASVSGKMGIPKAASYAASKHAVIGLTRVAAAENGHRNVRVNAIAPGAIDTKMLDLAKEAGGAVSGQGMSPIKRMGKPEEVAKLIAFLLSDDSSFTTGAVYTIDGGMTP</sequence>
<dbReference type="PANTHER" id="PTHR24321">
    <property type="entry name" value="DEHYDROGENASES, SHORT CHAIN"/>
    <property type="match status" value="1"/>
</dbReference>
<evidence type="ECO:0000256" key="1">
    <source>
        <dbReference type="ARBA" id="ARBA00006484"/>
    </source>
</evidence>
<dbReference type="AlphaFoldDB" id="A0A178ZX98"/>
<comment type="caution">
    <text evidence="4">The sequence shown here is derived from an EMBL/GenBank/DDBJ whole genome shotgun (WGS) entry which is preliminary data.</text>
</comment>
<evidence type="ECO:0000313" key="5">
    <source>
        <dbReference type="Proteomes" id="UP000078343"/>
    </source>
</evidence>
<dbReference type="Proteomes" id="UP000078343">
    <property type="component" value="Unassembled WGS sequence"/>
</dbReference>
<dbReference type="FunFam" id="3.40.50.720:FF:000084">
    <property type="entry name" value="Short-chain dehydrogenase reductase"/>
    <property type="match status" value="1"/>
</dbReference>
<dbReference type="InterPro" id="IPR036291">
    <property type="entry name" value="NAD(P)-bd_dom_sf"/>
</dbReference>
<dbReference type="Pfam" id="PF13561">
    <property type="entry name" value="adh_short_C2"/>
    <property type="match status" value="1"/>
</dbReference>
<keyword evidence="2" id="KW-0521">NADP</keyword>
<dbReference type="STRING" id="1367422.A0A178ZX98"/>
<evidence type="ECO:0000256" key="3">
    <source>
        <dbReference type="ARBA" id="ARBA00023002"/>
    </source>
</evidence>
<dbReference type="InterPro" id="IPR020904">
    <property type="entry name" value="Sc_DH/Rdtase_CS"/>
</dbReference>
<dbReference type="OrthoDB" id="1669814at2759"/>
<protein>
    <recommendedName>
        <fullName evidence="6">Levodione reductase</fullName>
    </recommendedName>
</protein>
<dbReference type="InterPro" id="IPR002347">
    <property type="entry name" value="SDR_fam"/>
</dbReference>
<dbReference type="GeneID" id="30007300"/>
<organism evidence="4 5">
    <name type="scientific">Fonsecaea erecta</name>
    <dbReference type="NCBI Taxonomy" id="1367422"/>
    <lineage>
        <taxon>Eukaryota</taxon>
        <taxon>Fungi</taxon>
        <taxon>Dikarya</taxon>
        <taxon>Ascomycota</taxon>
        <taxon>Pezizomycotina</taxon>
        <taxon>Eurotiomycetes</taxon>
        <taxon>Chaetothyriomycetidae</taxon>
        <taxon>Chaetothyriales</taxon>
        <taxon>Herpotrichiellaceae</taxon>
        <taxon>Fonsecaea</taxon>
    </lineage>
</organism>
<name>A0A178ZX98_9EURO</name>
<dbReference type="CDD" id="cd05233">
    <property type="entry name" value="SDR_c"/>
    <property type="match status" value="1"/>
</dbReference>
<reference evidence="4 5" key="1">
    <citation type="submission" date="2016-04" db="EMBL/GenBank/DDBJ databases">
        <title>Draft genome of Fonsecaea erecta CBS 125763.</title>
        <authorList>
            <person name="Weiss V.A."/>
            <person name="Vicente V.A."/>
            <person name="Raittz R.T."/>
            <person name="Moreno L.F."/>
            <person name="De Souza E.M."/>
            <person name="Pedrosa F.O."/>
            <person name="Steffens M.B."/>
            <person name="Faoro H."/>
            <person name="Tadra-Sfeir M.Z."/>
            <person name="Najafzadeh M.J."/>
            <person name="Felipe M.S."/>
            <person name="Teixeira M."/>
            <person name="Sun J."/>
            <person name="Xi L."/>
            <person name="Gomes R."/>
            <person name="De Azevedo C.M."/>
            <person name="Salgado C.G."/>
            <person name="Da Silva M.B."/>
            <person name="Nascimento M.F."/>
            <person name="Queiroz-Telles F."/>
            <person name="Attili D.S."/>
            <person name="Gorbushina A."/>
        </authorList>
    </citation>
    <scope>NUCLEOTIDE SEQUENCE [LARGE SCALE GENOMIC DNA]</scope>
    <source>
        <strain evidence="4 5">CBS 125763</strain>
    </source>
</reference>